<evidence type="ECO:0000313" key="5">
    <source>
        <dbReference type="EMBL" id="MBD7994830.1"/>
    </source>
</evidence>
<keyword evidence="1" id="KW-0805">Transcription regulation</keyword>
<dbReference type="SMART" id="SM00344">
    <property type="entry name" value="HTH_ASNC"/>
    <property type="match status" value="1"/>
</dbReference>
<dbReference type="SUPFAM" id="SSF46785">
    <property type="entry name" value="Winged helix' DNA-binding domain"/>
    <property type="match status" value="1"/>
</dbReference>
<sequence length="139" mass="15173">MDALDSAILGILRNDARISYAELGRRIGLSTNAAAARIRRLETSGVILGYRAVLGSETPAAGPGLQAFIDVRLKPETESRSFLEWSRTDPAVQDAVHVTGPYDYLLRVSVPSMKALDELLHRLKTDSGAIQTQTRLALR</sequence>
<reference evidence="5 6" key="1">
    <citation type="submission" date="2020-08" db="EMBL/GenBank/DDBJ databases">
        <title>A Genomic Blueprint of the Chicken Gut Microbiome.</title>
        <authorList>
            <person name="Gilroy R."/>
            <person name="Ravi A."/>
            <person name="Getino M."/>
            <person name="Pursley I."/>
            <person name="Horton D.L."/>
            <person name="Alikhan N.-F."/>
            <person name="Baker D."/>
            <person name="Gharbi K."/>
            <person name="Hall N."/>
            <person name="Watson M."/>
            <person name="Adriaenssens E.M."/>
            <person name="Foster-Nyarko E."/>
            <person name="Jarju S."/>
            <person name="Secka A."/>
            <person name="Antonio M."/>
            <person name="Oren A."/>
            <person name="Chaudhuri R."/>
            <person name="La Ragione R.M."/>
            <person name="Hildebrand F."/>
            <person name="Pallen M.J."/>
        </authorList>
    </citation>
    <scope>NUCLEOTIDE SEQUENCE [LARGE SCALE GENOMIC DNA]</scope>
    <source>
        <strain evidence="5 6">Sa2CUA1</strain>
    </source>
</reference>
<proteinExistence type="predicted"/>
<dbReference type="InterPro" id="IPR036390">
    <property type="entry name" value="WH_DNA-bd_sf"/>
</dbReference>
<keyword evidence="3" id="KW-0804">Transcription</keyword>
<dbReference type="InterPro" id="IPR019888">
    <property type="entry name" value="Tscrpt_reg_AsnC-like"/>
</dbReference>
<keyword evidence="2" id="KW-0238">DNA-binding</keyword>
<accession>A0ABR8UR55</accession>
<dbReference type="Pfam" id="PF13404">
    <property type="entry name" value="HTH_AsnC-type"/>
    <property type="match status" value="1"/>
</dbReference>
<dbReference type="Gene3D" id="1.10.10.10">
    <property type="entry name" value="Winged helix-like DNA-binding domain superfamily/Winged helix DNA-binding domain"/>
    <property type="match status" value="1"/>
</dbReference>
<name>A0ABR8UR55_9MICC</name>
<dbReference type="InterPro" id="IPR019887">
    <property type="entry name" value="Tscrpt_reg_AsnC/Lrp_C"/>
</dbReference>
<dbReference type="InterPro" id="IPR019885">
    <property type="entry name" value="Tscrpt_reg_HTH_AsnC-type_CS"/>
</dbReference>
<gene>
    <name evidence="5" type="ORF">H9639_05905</name>
</gene>
<dbReference type="InterPro" id="IPR011008">
    <property type="entry name" value="Dimeric_a/b-barrel"/>
</dbReference>
<dbReference type="PRINTS" id="PR00033">
    <property type="entry name" value="HTHASNC"/>
</dbReference>
<evidence type="ECO:0000256" key="3">
    <source>
        <dbReference type="ARBA" id="ARBA00023163"/>
    </source>
</evidence>
<comment type="caution">
    <text evidence="5">The sequence shown here is derived from an EMBL/GenBank/DDBJ whole genome shotgun (WGS) entry which is preliminary data.</text>
</comment>
<dbReference type="EMBL" id="JACSQD010000002">
    <property type="protein sequence ID" value="MBD7994830.1"/>
    <property type="molecule type" value="Genomic_DNA"/>
</dbReference>
<evidence type="ECO:0000313" key="6">
    <source>
        <dbReference type="Proteomes" id="UP000609874"/>
    </source>
</evidence>
<dbReference type="PROSITE" id="PS00519">
    <property type="entry name" value="HTH_ASNC_1"/>
    <property type="match status" value="1"/>
</dbReference>
<protein>
    <submittedName>
        <fullName evidence="5">Lrp/AsnC family transcriptional regulator</fullName>
    </submittedName>
</protein>
<dbReference type="InterPro" id="IPR000485">
    <property type="entry name" value="AsnC-type_HTH_dom"/>
</dbReference>
<dbReference type="InterPro" id="IPR036388">
    <property type="entry name" value="WH-like_DNA-bd_sf"/>
</dbReference>
<dbReference type="Pfam" id="PF01037">
    <property type="entry name" value="AsnC_trans_reg"/>
    <property type="match status" value="1"/>
</dbReference>
<evidence type="ECO:0000256" key="1">
    <source>
        <dbReference type="ARBA" id="ARBA00023015"/>
    </source>
</evidence>
<dbReference type="PANTHER" id="PTHR30154:SF34">
    <property type="entry name" value="TRANSCRIPTIONAL REGULATOR AZLB"/>
    <property type="match status" value="1"/>
</dbReference>
<dbReference type="Gene3D" id="3.30.70.920">
    <property type="match status" value="1"/>
</dbReference>
<dbReference type="SUPFAM" id="SSF54909">
    <property type="entry name" value="Dimeric alpha+beta barrel"/>
    <property type="match status" value="1"/>
</dbReference>
<keyword evidence="6" id="KW-1185">Reference proteome</keyword>
<dbReference type="Proteomes" id="UP000609874">
    <property type="component" value="Unassembled WGS sequence"/>
</dbReference>
<evidence type="ECO:0000256" key="2">
    <source>
        <dbReference type="ARBA" id="ARBA00023125"/>
    </source>
</evidence>
<evidence type="ECO:0000259" key="4">
    <source>
        <dbReference type="PROSITE" id="PS50956"/>
    </source>
</evidence>
<organism evidence="5 6">
    <name type="scientific">Arthrobacter gallicola</name>
    <dbReference type="NCBI Taxonomy" id="2762225"/>
    <lineage>
        <taxon>Bacteria</taxon>
        <taxon>Bacillati</taxon>
        <taxon>Actinomycetota</taxon>
        <taxon>Actinomycetes</taxon>
        <taxon>Micrococcales</taxon>
        <taxon>Micrococcaceae</taxon>
        <taxon>Arthrobacter</taxon>
    </lineage>
</organism>
<dbReference type="PROSITE" id="PS50956">
    <property type="entry name" value="HTH_ASNC_2"/>
    <property type="match status" value="1"/>
</dbReference>
<dbReference type="PANTHER" id="PTHR30154">
    <property type="entry name" value="LEUCINE-RESPONSIVE REGULATORY PROTEIN"/>
    <property type="match status" value="1"/>
</dbReference>
<feature type="domain" description="HTH asnC-type" evidence="4">
    <location>
        <begin position="1"/>
        <end position="66"/>
    </location>
</feature>
<dbReference type="RefSeq" id="WP_191807192.1">
    <property type="nucleotide sequence ID" value="NZ_JACSQD010000002.1"/>
</dbReference>